<name>A0AB39UVE4_9GAMM</name>
<keyword evidence="1" id="KW-1133">Transmembrane helix</keyword>
<feature type="transmembrane region" description="Helical" evidence="1">
    <location>
        <begin position="85"/>
        <end position="107"/>
    </location>
</feature>
<gene>
    <name evidence="2" type="ORF">AAIA72_14615</name>
</gene>
<dbReference type="Pfam" id="PF20398">
    <property type="entry name" value="DUF6691"/>
    <property type="match status" value="1"/>
</dbReference>
<protein>
    <submittedName>
        <fullName evidence="2">DUF6691 family protein</fullName>
    </submittedName>
</protein>
<evidence type="ECO:0000313" key="2">
    <source>
        <dbReference type="EMBL" id="XDT72013.1"/>
    </source>
</evidence>
<feature type="transmembrane region" description="Helical" evidence="1">
    <location>
        <begin position="113"/>
        <end position="133"/>
    </location>
</feature>
<dbReference type="AlphaFoldDB" id="A0AB39UVE4"/>
<reference evidence="2" key="1">
    <citation type="submission" date="2024-05" db="EMBL/GenBank/DDBJ databases">
        <title>Genome sequencing of novel strain.</title>
        <authorList>
            <person name="Ganbat D."/>
            <person name="Ganbat S."/>
            <person name="Lee S.-J."/>
        </authorList>
    </citation>
    <scope>NUCLEOTIDE SEQUENCE</scope>
    <source>
        <strain evidence="2">SMD15-11</strain>
    </source>
</reference>
<dbReference type="InterPro" id="IPR046513">
    <property type="entry name" value="DUF6691"/>
</dbReference>
<keyword evidence="1" id="KW-0812">Transmembrane</keyword>
<accession>A0AB39UVE4</accession>
<dbReference type="RefSeq" id="WP_369601034.1">
    <property type="nucleotide sequence ID" value="NZ_CP154858.1"/>
</dbReference>
<keyword evidence="1" id="KW-0472">Membrane</keyword>
<feature type="transmembrane region" description="Helical" evidence="1">
    <location>
        <begin position="42"/>
        <end position="64"/>
    </location>
</feature>
<evidence type="ECO:0000256" key="1">
    <source>
        <dbReference type="SAM" id="Phobius"/>
    </source>
</evidence>
<dbReference type="EMBL" id="CP154858">
    <property type="protein sequence ID" value="XDT72013.1"/>
    <property type="molecule type" value="Genomic_DNA"/>
</dbReference>
<dbReference type="KEGG" id="tcd:AAIA72_14615"/>
<sequence length="139" mass="14733">MKTASLFVILLGGMLFGAGLALSRMIQPEVVLAFLRFEDMGLLLVLGAAVTTTFVVYQIATRFMRKPVLEPRFSGRPEVSRKDTLTGAALFGVGWGLSGVCPGPAIAGLGAGNWALLVSVLGLLAGAWLHGWWMSRRGG</sequence>
<organism evidence="2">
    <name type="scientific">Thermohahella caldifontis</name>
    <dbReference type="NCBI Taxonomy" id="3142973"/>
    <lineage>
        <taxon>Bacteria</taxon>
        <taxon>Pseudomonadati</taxon>
        <taxon>Pseudomonadota</taxon>
        <taxon>Gammaproteobacteria</taxon>
        <taxon>Oceanospirillales</taxon>
        <taxon>Hahellaceae</taxon>
        <taxon>Thermohahella</taxon>
    </lineage>
</organism>
<proteinExistence type="predicted"/>